<comment type="similarity">
    <text evidence="1">Belongs to the copper/topaquinone oxidase family.</text>
</comment>
<comment type="PTM">
    <text evidence="1">Topaquinone (TPQ) is generated by copper-dependent autoxidation of a specific tyrosyl residue.</text>
</comment>
<dbReference type="Gene3D" id="2.70.98.20">
    <property type="entry name" value="Copper amine oxidase, catalytic domain"/>
    <property type="match status" value="1"/>
</dbReference>
<dbReference type="InterPro" id="IPR036460">
    <property type="entry name" value="Cu_amine_oxidase_C_sf"/>
</dbReference>
<dbReference type="EC" id="1.4.3.-" evidence="1"/>
<dbReference type="SUPFAM" id="SSF49998">
    <property type="entry name" value="Amine oxidase catalytic domain"/>
    <property type="match status" value="1"/>
</dbReference>
<keyword evidence="1" id="KW-0479">Metal-binding</keyword>
<keyword evidence="1" id="KW-0560">Oxidoreductase</keyword>
<keyword evidence="1" id="KW-0186">Copper</keyword>
<evidence type="ECO:0000256" key="1">
    <source>
        <dbReference type="RuleBase" id="RU000672"/>
    </source>
</evidence>
<dbReference type="Proteomes" id="UP000320717">
    <property type="component" value="Chromosome"/>
</dbReference>
<evidence type="ECO:0000256" key="3">
    <source>
        <dbReference type="SAM" id="SignalP"/>
    </source>
</evidence>
<dbReference type="InterPro" id="IPR000269">
    <property type="entry name" value="Cu_amine_oxidase"/>
</dbReference>
<comment type="cofactor">
    <cofactor evidence="1">
        <name>Cu cation</name>
        <dbReference type="ChEBI" id="CHEBI:23378"/>
    </cofactor>
    <text evidence="1">Contains 1 topaquinone per subunit.</text>
</comment>
<evidence type="ECO:0000313" key="6">
    <source>
        <dbReference type="Proteomes" id="UP000320717"/>
    </source>
</evidence>
<feature type="chain" id="PRO_5045658677" description="Amine oxidase" evidence="3">
    <location>
        <begin position="31"/>
        <end position="465"/>
    </location>
</feature>
<evidence type="ECO:0000313" key="5">
    <source>
        <dbReference type="EMBL" id="QDY66714.1"/>
    </source>
</evidence>
<protein>
    <recommendedName>
        <fullName evidence="1">Amine oxidase</fullName>
        <ecNumber evidence="1">1.4.3.-</ecNumber>
    </recommendedName>
</protein>
<reference evidence="5 6" key="1">
    <citation type="submission" date="2019-07" db="EMBL/GenBank/DDBJ databases">
        <title>Complete Genome Sequence of drought tolerant Plant Growth-Promoting Rhizobacterium Glutamicibacter halophytocola DR408.</title>
        <authorList>
            <person name="Nishu S.D."/>
            <person name="Lee T.K."/>
        </authorList>
    </citation>
    <scope>NUCLEOTIDE SEQUENCE [LARGE SCALE GENOMIC DNA]</scope>
    <source>
        <strain evidence="5 6">DR408</strain>
    </source>
</reference>
<feature type="region of interest" description="Disordered" evidence="2">
    <location>
        <begin position="31"/>
        <end position="58"/>
    </location>
</feature>
<dbReference type="InterPro" id="IPR015798">
    <property type="entry name" value="Cu_amine_oxidase_C"/>
</dbReference>
<keyword evidence="3" id="KW-0732">Signal</keyword>
<feature type="region of interest" description="Disordered" evidence="2">
    <location>
        <begin position="227"/>
        <end position="249"/>
    </location>
</feature>
<feature type="compositionally biased region" description="Polar residues" evidence="2">
    <location>
        <begin position="34"/>
        <end position="48"/>
    </location>
</feature>
<evidence type="ECO:0000259" key="4">
    <source>
        <dbReference type="Pfam" id="PF01179"/>
    </source>
</evidence>
<dbReference type="PANTHER" id="PTHR10638">
    <property type="entry name" value="COPPER AMINE OXIDASE"/>
    <property type="match status" value="1"/>
</dbReference>
<evidence type="ECO:0000256" key="2">
    <source>
        <dbReference type="SAM" id="MobiDB-lite"/>
    </source>
</evidence>
<proteinExistence type="inferred from homology"/>
<dbReference type="Pfam" id="PF01179">
    <property type="entry name" value="Cu_amine_oxid"/>
    <property type="match status" value="1"/>
</dbReference>
<feature type="region of interest" description="Disordered" evidence="2">
    <location>
        <begin position="438"/>
        <end position="465"/>
    </location>
</feature>
<organism evidence="5 6">
    <name type="scientific">Glutamicibacter halophytocola</name>
    <dbReference type="NCBI Taxonomy" id="1933880"/>
    <lineage>
        <taxon>Bacteria</taxon>
        <taxon>Bacillati</taxon>
        <taxon>Actinomycetota</taxon>
        <taxon>Actinomycetes</taxon>
        <taxon>Micrococcales</taxon>
        <taxon>Micrococcaceae</taxon>
        <taxon>Glutamicibacter</taxon>
    </lineage>
</organism>
<gene>
    <name evidence="5" type="ORF">FQA45_10480</name>
</gene>
<feature type="domain" description="Copper amine oxidase catalytic" evidence="4">
    <location>
        <begin position="65"/>
        <end position="431"/>
    </location>
</feature>
<dbReference type="PANTHER" id="PTHR10638:SF20">
    <property type="entry name" value="AMINE OXIDASE"/>
    <property type="match status" value="1"/>
</dbReference>
<keyword evidence="1" id="KW-0801">TPQ</keyword>
<keyword evidence="6" id="KW-1185">Reference proteome</keyword>
<dbReference type="EMBL" id="CP042260">
    <property type="protein sequence ID" value="QDY66714.1"/>
    <property type="molecule type" value="Genomic_DNA"/>
</dbReference>
<accession>A0ABX5YAM4</accession>
<name>A0ABX5YAM4_9MICC</name>
<sequence length="465" mass="50489">MTVLSNLLSKSLTGLGLAVAVTLLAGCQNAAPPATTQSSNSDSPQEQGSCPEGSQALSKDMTSGATWSMCFSVDPKLGMVLSDIAFAPPASEPIKLISSMSLAQLEVPYDDGGRSTSDITTAGFGGPNMHSLTEIECAGELKKHPIPTIGDGTKFGTIEERPVLCSDMVDAGLSYRSAEVGELLAKRKDDWQLSTISKVGWYEYINQITFGADGTIRPSLGATGDLSPADYSDAEHGSAVGSGEHDHASSHSHNAVWKIDWALGGDTGQKIEQYDSKPTGKEGEHSPIVEGEYSTISTPATAKWTDKRWWKVSAPKLLNEDGHEMSYEISMGKTDSFTFIDDQRNHEHSDDGDDSIGYDVAFTNADECQIYATYNRGTCGRGVLDYVQKQKDEKLDDMVSWVAVGYHHVPRDEEQSPMEVHWQGFNLIPRDLTAQRLDVPESRQDLNGKPQDWDGQMPPEEQDAS</sequence>
<feature type="signal peptide" evidence="3">
    <location>
        <begin position="1"/>
        <end position="30"/>
    </location>
</feature>